<gene>
    <name evidence="3" type="ORF">B9R14_10210</name>
    <name evidence="2" type="ORF">HVS_05670</name>
</gene>
<reference evidence="2 4" key="1">
    <citation type="submission" date="2017-12" db="EMBL/GenBank/DDBJ databases">
        <title>Complete genome sequence of Herbivorax saccincola GGR1, a novel Cellulosome-producing hydrolytic bacterium in a thermophilic biogas plant, established by Illumina and Nanopore MinION sequencing.</title>
        <authorList>
            <person name="Pechtl A."/>
            <person name="Ruckert C."/>
            <person name="Koeck D.E."/>
            <person name="Maus I."/>
            <person name="Winkler A."/>
            <person name="Kalinowski J."/>
            <person name="Puhler A."/>
            <person name="Schwarz W.W."/>
            <person name="Zverlov V.V."/>
            <person name="Schluter A."/>
            <person name="Liebl W."/>
        </authorList>
    </citation>
    <scope>NUCLEOTIDE SEQUENCE [LARGE SCALE GENOMIC DNA]</scope>
    <source>
        <strain evidence="2">GGR1</strain>
        <strain evidence="4">SR1</strain>
    </source>
</reference>
<reference evidence="3 5" key="2">
    <citation type="journal article" date="2018" name="Syst. Appl. Microbiol.">
        <title>Characterization and high-quality draft genome sequence of Herbivorax saccincola A7, an anaerobic, alkaliphilic, thermophilic, cellulolytic, and xylanolytic bacterium.</title>
        <authorList>
            <person name="Aikawa S."/>
            <person name="Baramee S."/>
            <person name="Sermsathanaswadi J."/>
            <person name="Thianheng P."/>
            <person name="Tachaapaikoon C."/>
            <person name="Shikata A."/>
            <person name="Waeonukul R."/>
            <person name="Pason P."/>
            <person name="Ratanakhanokchai K."/>
            <person name="Kosugi A."/>
        </authorList>
    </citation>
    <scope>NUCLEOTIDE SEQUENCE [LARGE SCALE GENOMIC DNA]</scope>
    <source>
        <strain evidence="3 5">A7</strain>
    </source>
</reference>
<dbReference type="Proteomes" id="UP000233534">
    <property type="component" value="Chromosome"/>
</dbReference>
<keyword evidence="4" id="KW-1185">Reference proteome</keyword>
<dbReference type="PANTHER" id="PTHR32256">
    <property type="match status" value="1"/>
</dbReference>
<proteinExistence type="predicted"/>
<sequence>MRYNLSNGGLVTILNNKIYITDIKKFTGTYIIGSGHQKQLDGLFWFMNCDDSYIYYSDQKRENYLLRFNICTESTEVIVESPCYGVIFIDGCCYYINERDKKLYRYSLSERKGEVIADNNVLCFFAGGDTIFYSTDRGIYCCTLKGEMREEISDVPGVGLIALDEKIFFADKENNYILTMLDINTGEREIFEEISPISINTDGNYLYCSNRKHSNSIYRIDFRRKTCIRICGESSDYLHIIDDELYFCSNLGWYKMPLSGGQPQKII</sequence>
<dbReference type="InterPro" id="IPR011042">
    <property type="entry name" value="6-blade_b-propeller_TolB-like"/>
</dbReference>
<organism evidence="2 4">
    <name type="scientific">Acetivibrio saccincola</name>
    <dbReference type="NCBI Taxonomy" id="1677857"/>
    <lineage>
        <taxon>Bacteria</taxon>
        <taxon>Bacillati</taxon>
        <taxon>Bacillota</taxon>
        <taxon>Clostridia</taxon>
        <taxon>Eubacteriales</taxon>
        <taxon>Oscillospiraceae</taxon>
        <taxon>Acetivibrio</taxon>
    </lineage>
</organism>
<dbReference type="PANTHER" id="PTHR32256:SF17">
    <property type="entry name" value="EGF-LIKE DOMAIN-CONTAINING PROTEIN"/>
    <property type="match status" value="1"/>
</dbReference>
<dbReference type="InterPro" id="IPR053369">
    <property type="entry name" value="SrfA-induced_signal"/>
</dbReference>
<dbReference type="InterPro" id="IPR032485">
    <property type="entry name" value="LRP1-like_beta_prop"/>
</dbReference>
<dbReference type="EMBL" id="CP025197">
    <property type="protein sequence ID" value="AUG57064.1"/>
    <property type="molecule type" value="Genomic_DNA"/>
</dbReference>
<dbReference type="RefSeq" id="WP_101300044.1">
    <property type="nucleotide sequence ID" value="NZ_CP025197.1"/>
</dbReference>
<dbReference type="SUPFAM" id="SSF63825">
    <property type="entry name" value="YWTD domain"/>
    <property type="match status" value="1"/>
</dbReference>
<name>A0A2K9EAD1_9FIRM</name>
<accession>A0A2K9EAD1</accession>
<evidence type="ECO:0000259" key="1">
    <source>
        <dbReference type="Pfam" id="PF16472"/>
    </source>
</evidence>
<evidence type="ECO:0000313" key="3">
    <source>
        <dbReference type="EMBL" id="PQQ67077.1"/>
    </source>
</evidence>
<dbReference type="AlphaFoldDB" id="A0A2K9EAD1"/>
<protein>
    <recommendedName>
        <fullName evidence="1">Prolow-density lipoprotein receptor-related protein 1-like beta-propeller domain-containing protein</fullName>
    </recommendedName>
</protein>
<dbReference type="Proteomes" id="UP000239720">
    <property type="component" value="Unassembled WGS sequence"/>
</dbReference>
<dbReference type="KEGG" id="hsc:HVS_05670"/>
<dbReference type="OrthoDB" id="2663624at2"/>
<feature type="domain" description="Prolow-density lipoprotein receptor-related protein 1-like beta-propeller" evidence="1">
    <location>
        <begin position="4"/>
        <end position="250"/>
    </location>
</feature>
<evidence type="ECO:0000313" key="2">
    <source>
        <dbReference type="EMBL" id="AUG57064.1"/>
    </source>
</evidence>
<evidence type="ECO:0000313" key="5">
    <source>
        <dbReference type="Proteomes" id="UP000239720"/>
    </source>
</evidence>
<dbReference type="EMBL" id="NEMB01000003">
    <property type="protein sequence ID" value="PQQ67077.1"/>
    <property type="molecule type" value="Genomic_DNA"/>
</dbReference>
<evidence type="ECO:0000313" key="4">
    <source>
        <dbReference type="Proteomes" id="UP000233534"/>
    </source>
</evidence>
<dbReference type="Pfam" id="PF16472">
    <property type="entry name" value="DUF5050"/>
    <property type="match status" value="1"/>
</dbReference>
<dbReference type="Gene3D" id="2.120.10.30">
    <property type="entry name" value="TolB, C-terminal domain"/>
    <property type="match status" value="1"/>
</dbReference>